<accession>A0AB39SQ46</accession>
<dbReference type="InterPro" id="IPR009057">
    <property type="entry name" value="Homeodomain-like_sf"/>
</dbReference>
<dbReference type="Pfam" id="PF13358">
    <property type="entry name" value="DDE_3"/>
    <property type="match status" value="1"/>
</dbReference>
<feature type="domain" description="Winged helix-turn helix" evidence="3">
    <location>
        <begin position="64"/>
        <end position="121"/>
    </location>
</feature>
<organism evidence="4">
    <name type="scientific">Streptomyces sp. R35</name>
    <dbReference type="NCBI Taxonomy" id="3238630"/>
    <lineage>
        <taxon>Bacteria</taxon>
        <taxon>Bacillati</taxon>
        <taxon>Actinomycetota</taxon>
        <taxon>Actinomycetes</taxon>
        <taxon>Kitasatosporales</taxon>
        <taxon>Streptomycetaceae</taxon>
        <taxon>Streptomyces</taxon>
    </lineage>
</organism>
<dbReference type="InterPro" id="IPR036397">
    <property type="entry name" value="RNaseH_sf"/>
</dbReference>
<evidence type="ECO:0000259" key="2">
    <source>
        <dbReference type="Pfam" id="PF13518"/>
    </source>
</evidence>
<dbReference type="SUPFAM" id="SSF46689">
    <property type="entry name" value="Homeodomain-like"/>
    <property type="match status" value="1"/>
</dbReference>
<dbReference type="InterPro" id="IPR025959">
    <property type="entry name" value="Winged_HTH_dom"/>
</dbReference>
<evidence type="ECO:0000259" key="3">
    <source>
        <dbReference type="Pfam" id="PF13592"/>
    </source>
</evidence>
<evidence type="ECO:0000259" key="1">
    <source>
        <dbReference type="Pfam" id="PF13358"/>
    </source>
</evidence>
<gene>
    <name evidence="4" type="ORF">AB5J50_49250</name>
</gene>
<dbReference type="RefSeq" id="WP_369265729.1">
    <property type="nucleotide sequence ID" value="NZ_CP163440.1"/>
</dbReference>
<dbReference type="GO" id="GO:0003676">
    <property type="term" value="F:nucleic acid binding"/>
    <property type="evidence" value="ECO:0007669"/>
    <property type="project" value="InterPro"/>
</dbReference>
<dbReference type="Pfam" id="PF13592">
    <property type="entry name" value="HTH_33"/>
    <property type="match status" value="1"/>
</dbReference>
<reference evidence="4" key="1">
    <citation type="submission" date="2024-07" db="EMBL/GenBank/DDBJ databases">
        <authorList>
            <person name="Yu S.T."/>
        </authorList>
    </citation>
    <scope>NUCLEOTIDE SEQUENCE</scope>
    <source>
        <strain evidence="4">R35</strain>
    </source>
</reference>
<dbReference type="InterPro" id="IPR055247">
    <property type="entry name" value="InsJ-like_HTH"/>
</dbReference>
<evidence type="ECO:0000313" key="4">
    <source>
        <dbReference type="EMBL" id="XDQ68996.1"/>
    </source>
</evidence>
<dbReference type="Pfam" id="PF13518">
    <property type="entry name" value="HTH_28"/>
    <property type="match status" value="1"/>
</dbReference>
<dbReference type="InterPro" id="IPR038717">
    <property type="entry name" value="Tc1-like_DDE_dom"/>
</dbReference>
<protein>
    <submittedName>
        <fullName evidence="4">Winged helix-turn-helix domain-containing protein</fullName>
    </submittedName>
</protein>
<sequence length="208" mass="24024">MREIATALRVSERSVERWLRQWREHGEAGVLSKGSPGRPRLGEKQIVGLERELERGPLVHGWTHQRWTLARVKRPIGRLFHVSYTVEGTWRLLKRHGCSWQQPIRRAIERDDAALELRKKEVWHLTKQLREFIDANATWLTVFQLPTYAPDLNPQDGIWSLVKRDVGNVAAADLGEITRVAKRRLKQIQYRPDLVDGCLTGTGLIMDG</sequence>
<feature type="domain" description="Tc1-like transposase DDE" evidence="1">
    <location>
        <begin position="123"/>
        <end position="170"/>
    </location>
</feature>
<dbReference type="Gene3D" id="3.30.420.10">
    <property type="entry name" value="Ribonuclease H-like superfamily/Ribonuclease H"/>
    <property type="match status" value="1"/>
</dbReference>
<proteinExistence type="predicted"/>
<dbReference type="AlphaFoldDB" id="A0AB39SQ46"/>
<name>A0AB39SQ46_9ACTN</name>
<feature type="domain" description="Insertion element IS150 protein InsJ-like helix-turn-helix" evidence="2">
    <location>
        <begin position="2"/>
        <end position="40"/>
    </location>
</feature>
<dbReference type="EMBL" id="CP163440">
    <property type="protein sequence ID" value="XDQ68996.1"/>
    <property type="molecule type" value="Genomic_DNA"/>
</dbReference>